<dbReference type="InterPro" id="IPR003653">
    <property type="entry name" value="Peptidase_C48_C"/>
</dbReference>
<dbReference type="GO" id="GO:0006508">
    <property type="term" value="P:proteolysis"/>
    <property type="evidence" value="ECO:0007669"/>
    <property type="project" value="UniProtKB-KW"/>
</dbReference>
<evidence type="ECO:0000256" key="1">
    <source>
        <dbReference type="ARBA" id="ARBA00005234"/>
    </source>
</evidence>
<evidence type="ECO:0000313" key="6">
    <source>
        <dbReference type="Proteomes" id="UP000289340"/>
    </source>
</evidence>
<sequence>MCLLSMCLHQFDGEFHVADFRAHWQLLVLCPRENIIIWFCSIRRKPDVHIKFAVNNAMKEICSNLQGKDNAPPPPPQWIEAKSHVQQGPYECGYYVMHWMWCIVSAGLKNELHNYFSDGTALDTDTMTTIRKKWAAYLLEVGKWM</sequence>
<comment type="similarity">
    <text evidence="1">Belongs to the peptidase C48 family.</text>
</comment>
<keyword evidence="2" id="KW-0645">Protease</keyword>
<feature type="domain" description="Ubiquitin-like protease family profile" evidence="4">
    <location>
        <begin position="22"/>
        <end position="136"/>
    </location>
</feature>
<gene>
    <name evidence="5" type="ORF">D0Y65_006813</name>
</gene>
<protein>
    <recommendedName>
        <fullName evidence="4">Ubiquitin-like protease family profile domain-containing protein</fullName>
    </recommendedName>
</protein>
<dbReference type="SUPFAM" id="SSF54001">
    <property type="entry name" value="Cysteine proteinases"/>
    <property type="match status" value="1"/>
</dbReference>
<keyword evidence="3" id="KW-0378">Hydrolase</keyword>
<dbReference type="EMBL" id="QZWG01000003">
    <property type="protein sequence ID" value="RZC20126.1"/>
    <property type="molecule type" value="Genomic_DNA"/>
</dbReference>
<accession>A0A445L9Z9</accession>
<evidence type="ECO:0000256" key="2">
    <source>
        <dbReference type="ARBA" id="ARBA00022670"/>
    </source>
</evidence>
<evidence type="ECO:0000259" key="4">
    <source>
        <dbReference type="Pfam" id="PF02902"/>
    </source>
</evidence>
<dbReference type="Proteomes" id="UP000289340">
    <property type="component" value="Chromosome 3"/>
</dbReference>
<dbReference type="GO" id="GO:0008234">
    <property type="term" value="F:cysteine-type peptidase activity"/>
    <property type="evidence" value="ECO:0007669"/>
    <property type="project" value="InterPro"/>
</dbReference>
<evidence type="ECO:0000313" key="5">
    <source>
        <dbReference type="EMBL" id="RZC20126.1"/>
    </source>
</evidence>
<evidence type="ECO:0000256" key="3">
    <source>
        <dbReference type="ARBA" id="ARBA00022801"/>
    </source>
</evidence>
<keyword evidence="6" id="KW-1185">Reference proteome</keyword>
<proteinExistence type="inferred from homology"/>
<dbReference type="AlphaFoldDB" id="A0A445L9Z9"/>
<dbReference type="Gene3D" id="3.40.395.10">
    <property type="entry name" value="Adenoviral Proteinase, Chain A"/>
    <property type="match status" value="1"/>
</dbReference>
<name>A0A445L9Z9_GLYSO</name>
<comment type="caution">
    <text evidence="5">The sequence shown here is derived from an EMBL/GenBank/DDBJ whole genome shotgun (WGS) entry which is preliminary data.</text>
</comment>
<reference evidence="5 6" key="1">
    <citation type="submission" date="2018-09" db="EMBL/GenBank/DDBJ databases">
        <title>A high-quality reference genome of wild soybean provides a powerful tool to mine soybean genomes.</title>
        <authorList>
            <person name="Xie M."/>
            <person name="Chung C.Y.L."/>
            <person name="Li M.-W."/>
            <person name="Wong F.-L."/>
            <person name="Chan T.-F."/>
            <person name="Lam H.-M."/>
        </authorList>
    </citation>
    <scope>NUCLEOTIDE SEQUENCE [LARGE SCALE GENOMIC DNA]</scope>
    <source>
        <strain evidence="6">cv. W05</strain>
        <tissue evidence="5">Hypocotyl of etiolated seedlings</tissue>
    </source>
</reference>
<organism evidence="5 6">
    <name type="scientific">Glycine soja</name>
    <name type="common">Wild soybean</name>
    <dbReference type="NCBI Taxonomy" id="3848"/>
    <lineage>
        <taxon>Eukaryota</taxon>
        <taxon>Viridiplantae</taxon>
        <taxon>Streptophyta</taxon>
        <taxon>Embryophyta</taxon>
        <taxon>Tracheophyta</taxon>
        <taxon>Spermatophyta</taxon>
        <taxon>Magnoliopsida</taxon>
        <taxon>eudicotyledons</taxon>
        <taxon>Gunneridae</taxon>
        <taxon>Pentapetalae</taxon>
        <taxon>rosids</taxon>
        <taxon>fabids</taxon>
        <taxon>Fabales</taxon>
        <taxon>Fabaceae</taxon>
        <taxon>Papilionoideae</taxon>
        <taxon>50 kb inversion clade</taxon>
        <taxon>NPAAA clade</taxon>
        <taxon>indigoferoid/millettioid clade</taxon>
        <taxon>Phaseoleae</taxon>
        <taxon>Glycine</taxon>
        <taxon>Glycine subgen. Soja</taxon>
    </lineage>
</organism>
<dbReference type="Pfam" id="PF02902">
    <property type="entry name" value="Peptidase_C48"/>
    <property type="match status" value="1"/>
</dbReference>
<dbReference type="InterPro" id="IPR038765">
    <property type="entry name" value="Papain-like_cys_pep_sf"/>
</dbReference>